<dbReference type="GO" id="GO:0071013">
    <property type="term" value="C:catalytic step 2 spliceosome"/>
    <property type="evidence" value="ECO:0007669"/>
    <property type="project" value="TreeGrafter"/>
</dbReference>
<accession>A0AAN6UUU9</accession>
<evidence type="ECO:0000313" key="6">
    <source>
        <dbReference type="Proteomes" id="UP001304895"/>
    </source>
</evidence>
<evidence type="ECO:0000256" key="2">
    <source>
        <dbReference type="ARBA" id="ARBA00009265"/>
    </source>
</evidence>
<reference evidence="5" key="2">
    <citation type="submission" date="2023-05" db="EMBL/GenBank/DDBJ databases">
        <authorList>
            <consortium name="Lawrence Berkeley National Laboratory"/>
            <person name="Steindorff A."/>
            <person name="Hensen N."/>
            <person name="Bonometti L."/>
            <person name="Westerberg I."/>
            <person name="Brannstrom I.O."/>
            <person name="Guillou S."/>
            <person name="Cros-Aarteil S."/>
            <person name="Calhoun S."/>
            <person name="Haridas S."/>
            <person name="Kuo A."/>
            <person name="Mondo S."/>
            <person name="Pangilinan J."/>
            <person name="Riley R."/>
            <person name="Labutti K."/>
            <person name="Andreopoulos B."/>
            <person name="Lipzen A."/>
            <person name="Chen C."/>
            <person name="Yanf M."/>
            <person name="Daum C."/>
            <person name="Ng V."/>
            <person name="Clum A."/>
            <person name="Ohm R."/>
            <person name="Martin F."/>
            <person name="Silar P."/>
            <person name="Natvig D."/>
            <person name="Lalanne C."/>
            <person name="Gautier V."/>
            <person name="Ament-Velasquez S.L."/>
            <person name="Kruys A."/>
            <person name="Hutchinson M.I."/>
            <person name="Powell A.J."/>
            <person name="Barry K."/>
            <person name="Miller A.N."/>
            <person name="Grigoriev I.V."/>
            <person name="Debuchy R."/>
            <person name="Gladieux P."/>
            <person name="Thoren M.H."/>
            <person name="Johannesson H."/>
        </authorList>
    </citation>
    <scope>NUCLEOTIDE SEQUENCE</scope>
    <source>
        <strain evidence="5">CBS 123565</strain>
    </source>
</reference>
<dbReference type="Proteomes" id="UP001304895">
    <property type="component" value="Unassembled WGS sequence"/>
</dbReference>
<name>A0AAN6UUU9_9PEZI</name>
<comment type="caution">
    <text evidence="5">The sequence shown here is derived from an EMBL/GenBank/DDBJ whole genome shotgun (WGS) entry which is preliminary data.</text>
</comment>
<comment type="similarity">
    <text evidence="2">Belongs to the NRDE2 family.</text>
</comment>
<feature type="compositionally biased region" description="Basic residues" evidence="4">
    <location>
        <begin position="79"/>
        <end position="93"/>
    </location>
</feature>
<dbReference type="AlphaFoldDB" id="A0AAN6UUU9"/>
<feature type="compositionally biased region" description="Basic and acidic residues" evidence="4">
    <location>
        <begin position="1"/>
        <end position="11"/>
    </location>
</feature>
<evidence type="ECO:0000256" key="4">
    <source>
        <dbReference type="SAM" id="MobiDB-lite"/>
    </source>
</evidence>
<proteinExistence type="inferred from homology"/>
<evidence type="ECO:0000256" key="1">
    <source>
        <dbReference type="ARBA" id="ARBA00004123"/>
    </source>
</evidence>
<dbReference type="GO" id="GO:1902369">
    <property type="term" value="P:negative regulation of RNA catabolic process"/>
    <property type="evidence" value="ECO:0007669"/>
    <property type="project" value="TreeGrafter"/>
</dbReference>
<keyword evidence="3" id="KW-0539">Nucleus</keyword>
<dbReference type="GO" id="GO:0031048">
    <property type="term" value="P:regulatory ncRNA-mediated heterochromatin formation"/>
    <property type="evidence" value="ECO:0007669"/>
    <property type="project" value="TreeGrafter"/>
</dbReference>
<evidence type="ECO:0000256" key="3">
    <source>
        <dbReference type="ARBA" id="ARBA00023242"/>
    </source>
</evidence>
<reference evidence="5" key="1">
    <citation type="journal article" date="2023" name="Mol. Phylogenet. Evol.">
        <title>Genome-scale phylogeny and comparative genomics of the fungal order Sordariales.</title>
        <authorList>
            <person name="Hensen N."/>
            <person name="Bonometti L."/>
            <person name="Westerberg I."/>
            <person name="Brannstrom I.O."/>
            <person name="Guillou S."/>
            <person name="Cros-Aarteil S."/>
            <person name="Calhoun S."/>
            <person name="Haridas S."/>
            <person name="Kuo A."/>
            <person name="Mondo S."/>
            <person name="Pangilinan J."/>
            <person name="Riley R."/>
            <person name="LaButti K."/>
            <person name="Andreopoulos B."/>
            <person name="Lipzen A."/>
            <person name="Chen C."/>
            <person name="Yan M."/>
            <person name="Daum C."/>
            <person name="Ng V."/>
            <person name="Clum A."/>
            <person name="Steindorff A."/>
            <person name="Ohm R.A."/>
            <person name="Martin F."/>
            <person name="Silar P."/>
            <person name="Natvig D.O."/>
            <person name="Lalanne C."/>
            <person name="Gautier V."/>
            <person name="Ament-Velasquez S.L."/>
            <person name="Kruys A."/>
            <person name="Hutchinson M.I."/>
            <person name="Powell A.J."/>
            <person name="Barry K."/>
            <person name="Miller A.N."/>
            <person name="Grigoriev I.V."/>
            <person name="Debuchy R."/>
            <person name="Gladieux P."/>
            <person name="Hiltunen Thoren M."/>
            <person name="Johannesson H."/>
        </authorList>
    </citation>
    <scope>NUCLEOTIDE SEQUENCE</scope>
    <source>
        <strain evidence="5">CBS 123565</strain>
    </source>
</reference>
<protein>
    <submittedName>
        <fullName evidence="5">DUF1740-domain-containing protein</fullName>
    </submittedName>
</protein>
<dbReference type="PANTHER" id="PTHR13471">
    <property type="entry name" value="TETRATRICOPEPTIDE-LIKE HELICAL"/>
    <property type="match status" value="1"/>
</dbReference>
<dbReference type="InterPro" id="IPR013633">
    <property type="entry name" value="NRDE-2"/>
</dbReference>
<sequence>MERERETEKPPRAVPKFGSFKPNPGPGLAPATGETDGGRGGDGKRRGEVQRSDRGGERERHQHRNRENDREGNRDRERRRARRAEHRTPRRGSPKPATAAWGQARDHHTDPVPLGNAHAHAHAVADDLFTIDRRGDPLILQYGSNDRSRVPAYYRAAAGRIIGARGFLTIHRDGPNEQFSISHHRGGDGHVPVLRDKALVAASTRLQSRRIRPATSPDEPPPNPSDDFIPLLPSRKRKRGHDSPSSPSSSSSTSSSPPPSPSTSPTTTPAQTLATTLTTHLQSHPADTPAWLALIGLQPTLVHSTTTADETAALAALKLALYEQALPHAPSPTDRERLLAGLMAEGARVWDRAVLRRRWAGLVEGTGGRGLGLGLGLWRAWVGFLMAGGVLGENGGAGVEGLMGRLGGVPAGEERAEEAGVVCEEVVYVLLMLTRLLGDAGFGELAVAAWQAVLEMVFCRPGGVADGMAPALELFAEFWESEVPRIGEAGARGWRRFVEAGEGADELLGMPGGTPASAPRTSDPLRDWAAAEQQAAEKARMPARTLDDGVEDDPFRVVMFSDIKDLLVWFPSAVLAQVRPLLLDAFLVFCGLPAAGLSGDRFAALLSDPLVAGRDQGLSLALALRCGDRGTEPDLSRRTPEFRQQGGSMAIAQDVLFSGDTWFRYLDKWSNAVQPGDRQVDVAWVLGTLGRLVQDCGIEELAEYYLAMEWRNEPAKARKVAKGLLKQYSSNIRLYSAYALVESANQNPQVSHKVLSSAAGLVSPSTSSQSQLLWNTWAWIHLESGQKDMALARLCWSVDRGFRGSVVSPALLLKARSHFSSTRDYSLSSQQIETAAQHAESLMLLEYLAAEGGSEPASESQGNITAALSSIHHFSQQLPHNQLLLELCVSGNWTDLQTEISRQGQMHIRK</sequence>
<feature type="compositionally biased region" description="Low complexity" evidence="4">
    <location>
        <begin position="243"/>
        <end position="255"/>
    </location>
</feature>
<organism evidence="5 6">
    <name type="scientific">Trichocladium antarcticum</name>
    <dbReference type="NCBI Taxonomy" id="1450529"/>
    <lineage>
        <taxon>Eukaryota</taxon>
        <taxon>Fungi</taxon>
        <taxon>Dikarya</taxon>
        <taxon>Ascomycota</taxon>
        <taxon>Pezizomycotina</taxon>
        <taxon>Sordariomycetes</taxon>
        <taxon>Sordariomycetidae</taxon>
        <taxon>Sordariales</taxon>
        <taxon>Chaetomiaceae</taxon>
        <taxon>Trichocladium</taxon>
    </lineage>
</organism>
<feature type="region of interest" description="Disordered" evidence="4">
    <location>
        <begin position="204"/>
        <end position="270"/>
    </location>
</feature>
<feature type="region of interest" description="Disordered" evidence="4">
    <location>
        <begin position="1"/>
        <end position="107"/>
    </location>
</feature>
<evidence type="ECO:0000313" key="5">
    <source>
        <dbReference type="EMBL" id="KAK4138256.1"/>
    </source>
</evidence>
<dbReference type="PANTHER" id="PTHR13471:SF0">
    <property type="entry name" value="NUCLEAR EXOSOME REGULATOR NRDE2"/>
    <property type="match status" value="1"/>
</dbReference>
<comment type="subcellular location">
    <subcellularLocation>
        <location evidence="1">Nucleus</location>
    </subcellularLocation>
</comment>
<dbReference type="Pfam" id="PF08424">
    <property type="entry name" value="NRDE-2"/>
    <property type="match status" value="1"/>
</dbReference>
<feature type="compositionally biased region" description="Basic and acidic residues" evidence="4">
    <location>
        <begin position="36"/>
        <end position="78"/>
    </location>
</feature>
<dbReference type="EMBL" id="MU853401">
    <property type="protein sequence ID" value="KAK4138256.1"/>
    <property type="molecule type" value="Genomic_DNA"/>
</dbReference>
<keyword evidence="6" id="KW-1185">Reference proteome</keyword>
<gene>
    <name evidence="5" type="ORF">BT67DRAFT_459225</name>
</gene>